<name>A0A2H1VS15_SPOFR</name>
<organism evidence="2">
    <name type="scientific">Spodoptera frugiperda</name>
    <name type="common">Fall armyworm</name>
    <dbReference type="NCBI Taxonomy" id="7108"/>
    <lineage>
        <taxon>Eukaryota</taxon>
        <taxon>Metazoa</taxon>
        <taxon>Ecdysozoa</taxon>
        <taxon>Arthropoda</taxon>
        <taxon>Hexapoda</taxon>
        <taxon>Insecta</taxon>
        <taxon>Pterygota</taxon>
        <taxon>Neoptera</taxon>
        <taxon>Endopterygota</taxon>
        <taxon>Lepidoptera</taxon>
        <taxon>Glossata</taxon>
        <taxon>Ditrysia</taxon>
        <taxon>Noctuoidea</taxon>
        <taxon>Noctuidae</taxon>
        <taxon>Amphipyrinae</taxon>
        <taxon>Spodoptera</taxon>
    </lineage>
</organism>
<evidence type="ECO:0000256" key="1">
    <source>
        <dbReference type="SAM" id="Phobius"/>
    </source>
</evidence>
<dbReference type="EMBL" id="ODYU01004085">
    <property type="protein sequence ID" value="SOQ43588.1"/>
    <property type="molecule type" value="Genomic_DNA"/>
</dbReference>
<protein>
    <submittedName>
        <fullName evidence="2">SFRICE_028331</fullName>
    </submittedName>
</protein>
<keyword evidence="1" id="KW-0472">Membrane</keyword>
<proteinExistence type="predicted"/>
<keyword evidence="1" id="KW-0812">Transmembrane</keyword>
<keyword evidence="1" id="KW-1133">Transmembrane helix</keyword>
<evidence type="ECO:0000313" key="2">
    <source>
        <dbReference type="EMBL" id="SOQ43588.1"/>
    </source>
</evidence>
<gene>
    <name evidence="2" type="ORF">SFRICE_028331</name>
</gene>
<dbReference type="AlphaFoldDB" id="A0A2H1VS15"/>
<feature type="transmembrane region" description="Helical" evidence="1">
    <location>
        <begin position="21"/>
        <end position="41"/>
    </location>
</feature>
<accession>A0A2H1VS15</accession>
<sequence>MGSPLLSHRSLNRERFVKNRMYLVFFLVHSRIFFCVVGAFINIQVHIHMTHRTEITISESQRVTPCWDKIRYTLQDRQLPSHRVKGKISNPKIQLLPPWARPLVNLLGSPQPRIRHQCIIFGSRLTPYYMRLIRQMVNIVHCTMALRAVMCISAYSFRDKSVTVPVFDWAGGNARVSSLRRTPGGHAGTHGCGLPCVG</sequence>
<reference evidence="2" key="1">
    <citation type="submission" date="2016-07" db="EMBL/GenBank/DDBJ databases">
        <authorList>
            <person name="Bretaudeau A."/>
        </authorList>
    </citation>
    <scope>NUCLEOTIDE SEQUENCE</scope>
    <source>
        <strain evidence="2">Rice</strain>
        <tissue evidence="2">Whole body</tissue>
    </source>
</reference>